<proteinExistence type="predicted"/>
<accession>A0A0A9BQU3</accession>
<evidence type="ECO:0000313" key="2">
    <source>
        <dbReference type="EMBL" id="JAD61597.1"/>
    </source>
</evidence>
<organism evidence="2">
    <name type="scientific">Arundo donax</name>
    <name type="common">Giant reed</name>
    <name type="synonym">Donax arundinaceus</name>
    <dbReference type="NCBI Taxonomy" id="35708"/>
    <lineage>
        <taxon>Eukaryota</taxon>
        <taxon>Viridiplantae</taxon>
        <taxon>Streptophyta</taxon>
        <taxon>Embryophyta</taxon>
        <taxon>Tracheophyta</taxon>
        <taxon>Spermatophyta</taxon>
        <taxon>Magnoliopsida</taxon>
        <taxon>Liliopsida</taxon>
        <taxon>Poales</taxon>
        <taxon>Poaceae</taxon>
        <taxon>PACMAD clade</taxon>
        <taxon>Arundinoideae</taxon>
        <taxon>Arundineae</taxon>
        <taxon>Arundo</taxon>
    </lineage>
</organism>
<feature type="region of interest" description="Disordered" evidence="1">
    <location>
        <begin position="1"/>
        <end position="23"/>
    </location>
</feature>
<protein>
    <submittedName>
        <fullName evidence="2">Uncharacterized protein</fullName>
    </submittedName>
</protein>
<dbReference type="EMBL" id="GBRH01236298">
    <property type="protein sequence ID" value="JAD61597.1"/>
    <property type="molecule type" value="Transcribed_RNA"/>
</dbReference>
<reference evidence="2" key="1">
    <citation type="submission" date="2014-09" db="EMBL/GenBank/DDBJ databases">
        <authorList>
            <person name="Magalhaes I.L.F."/>
            <person name="Oliveira U."/>
            <person name="Santos F.R."/>
            <person name="Vidigal T.H.D.A."/>
            <person name="Brescovit A.D."/>
            <person name="Santos A.J."/>
        </authorList>
    </citation>
    <scope>NUCLEOTIDE SEQUENCE</scope>
    <source>
        <tissue evidence="2">Shoot tissue taken approximately 20 cm above the soil surface</tissue>
    </source>
</reference>
<evidence type="ECO:0000256" key="1">
    <source>
        <dbReference type="SAM" id="MobiDB-lite"/>
    </source>
</evidence>
<name>A0A0A9BQU3_ARUDO</name>
<reference evidence="2" key="2">
    <citation type="journal article" date="2015" name="Data Brief">
        <title>Shoot transcriptome of the giant reed, Arundo donax.</title>
        <authorList>
            <person name="Barrero R.A."/>
            <person name="Guerrero F.D."/>
            <person name="Moolhuijzen P."/>
            <person name="Goolsby J.A."/>
            <person name="Tidwell J."/>
            <person name="Bellgard S.E."/>
            <person name="Bellgard M.I."/>
        </authorList>
    </citation>
    <scope>NUCLEOTIDE SEQUENCE</scope>
    <source>
        <tissue evidence="2">Shoot tissue taken approximately 20 cm above the soil surface</tissue>
    </source>
</reference>
<dbReference type="AlphaFoldDB" id="A0A0A9BQU3"/>
<feature type="compositionally biased region" description="Polar residues" evidence="1">
    <location>
        <begin position="13"/>
        <end position="23"/>
    </location>
</feature>
<sequence>MQNKSYLIDKSGPDSQPSITSNN</sequence>